<dbReference type="InterPro" id="IPR027417">
    <property type="entry name" value="P-loop_NTPase"/>
</dbReference>
<dbReference type="InterPro" id="IPR022812">
    <property type="entry name" value="Dynamin"/>
</dbReference>
<dbReference type="PANTHER" id="PTHR11566:SF149">
    <property type="entry name" value="GTPASE, PUTATIVE (AFU_ORTHOLOGUE AFUA_6G11890)-RELATED"/>
    <property type="match status" value="1"/>
</dbReference>
<feature type="domain" description="Dynamin-type G" evidence="5">
    <location>
        <begin position="37"/>
        <end position="316"/>
    </location>
</feature>
<accession>A0A161YM41</accession>
<dbReference type="Pfam" id="PF02212">
    <property type="entry name" value="GED"/>
    <property type="match status" value="1"/>
</dbReference>
<dbReference type="CDD" id="cd08771">
    <property type="entry name" value="DLP_1"/>
    <property type="match status" value="1"/>
</dbReference>
<dbReference type="PRINTS" id="PR00195">
    <property type="entry name" value="DYNAMIN"/>
</dbReference>
<reference evidence="6 7" key="1">
    <citation type="submission" date="2015-06" db="EMBL/GenBank/DDBJ databases">
        <title>Survival trade-offs in plant roots during colonization by closely related pathogenic and mutualistic fungi.</title>
        <authorList>
            <person name="Hacquard S."/>
            <person name="Kracher B."/>
            <person name="Hiruma K."/>
            <person name="Weinman A."/>
            <person name="Muench P."/>
            <person name="Garrido Oter R."/>
            <person name="Ver Loren van Themaat E."/>
            <person name="Dallerey J.-F."/>
            <person name="Damm U."/>
            <person name="Henrissat B."/>
            <person name="Lespinet O."/>
            <person name="Thon M."/>
            <person name="Kemen E."/>
            <person name="McHardy A.C."/>
            <person name="Schulze-Lefert P."/>
            <person name="O'Connell R.J."/>
        </authorList>
    </citation>
    <scope>NUCLEOTIDE SEQUENCE [LARGE SCALE GENOMIC DNA]</scope>
    <source>
        <strain evidence="6 7">0861</strain>
    </source>
</reference>
<dbReference type="InterPro" id="IPR030381">
    <property type="entry name" value="G_DYNAMIN_dom"/>
</dbReference>
<sequence>MAQIALDSTALDELNSVETRTLFDTADKLSSLGVGRIVNLPQIIVVGDQSSGKSSVLEAISHVHFPVQGGVCTRFATELVLRPGSRRSVTASVQFADSTRPAHSLQVTDFNQDDIDKIISDAKEKMGLSDAGRSFSKDVLRLEIEGPDMYPLTLVDLPGIFHTATAKQSAEGKATVMELVESYMKKPNSIILAIISANNQLANQVVMQEAAKHDPTKTRTLGVITKPDLLHPGSSNEHEYLQVVRGREAVHNLGLGWHVLRNRADYEKDLGPRDTVEEQFFKSGAWGSIPGTNRGVAALRVKLSHILHDHIKRSLPTVIEDIQDKLFERGNELDRLGSPRTTPEDMRAYLIDIAGNFQRLVHDGIRGHYNDPFFGGFDGTHRKLRSKLRNFNRAIRHVLLTYGSAQEVVDRHYGTQRQLTPPDYLSELVETYADGLPNPEVVTWAQLSAELEAQAAANQGTEFPGYANMSIVIQLFQKQAEPWQLIAELHLEKVTDVVKAFVDEAFEHIVGPPSSSSTTAAILSTSVDDFFEEKEQVLSAKLKELLRPFKEGYALPLDADFHEAMEKAAAERAAAQVEGGSDLEQHVEIAMLSQRSNDFGTERIVDTMETFYDMALRTFTDNLINLAIESCLVQDLPSLFTPRLVSSMDDEKLAELAAESEEVRNYRSQLQEDIKLLKQGLEQCRRYRPRAGASGLLVLTFQQFHLLHEQDQKRRNKTPRYMQTQILPLLETPGSGGAQEATNDPKRHRTTRRHSRTVPVTTDSGPVTQNVAQAPSNAPLGTGLFGSSAFGSGFSKPAAGSTTPSATGSVLSPVTPITSNGTGQPASSASPFGQPSRALGTNPATSSPVPKNNTVQSGGGFGSSASAPSLTTSTTKSLSGGIVERVVRRIQQQFGSNFFVIDWIYENTF</sequence>
<feature type="domain" description="GED" evidence="4">
    <location>
        <begin position="601"/>
        <end position="692"/>
    </location>
</feature>
<proteinExistence type="predicted"/>
<dbReference type="InterPro" id="IPR000375">
    <property type="entry name" value="Dynamin_stalk"/>
</dbReference>
<dbReference type="Proteomes" id="UP000076552">
    <property type="component" value="Unassembled WGS sequence"/>
</dbReference>
<feature type="region of interest" description="Disordered" evidence="3">
    <location>
        <begin position="727"/>
        <end position="779"/>
    </location>
</feature>
<dbReference type="GO" id="GO:0005874">
    <property type="term" value="C:microtubule"/>
    <property type="evidence" value="ECO:0007669"/>
    <property type="project" value="TreeGrafter"/>
</dbReference>
<dbReference type="InterPro" id="IPR001401">
    <property type="entry name" value="Dynamin_GTPase"/>
</dbReference>
<dbReference type="AlphaFoldDB" id="A0A161YM41"/>
<dbReference type="InterPro" id="IPR020850">
    <property type="entry name" value="GED_dom"/>
</dbReference>
<dbReference type="PROSITE" id="PS51388">
    <property type="entry name" value="GED"/>
    <property type="match status" value="1"/>
</dbReference>
<feature type="compositionally biased region" description="Polar residues" evidence="3">
    <location>
        <begin position="842"/>
        <end position="856"/>
    </location>
</feature>
<dbReference type="GO" id="GO:0005525">
    <property type="term" value="F:GTP binding"/>
    <property type="evidence" value="ECO:0007669"/>
    <property type="project" value="InterPro"/>
</dbReference>
<evidence type="ECO:0000256" key="2">
    <source>
        <dbReference type="ARBA" id="ARBA00023134"/>
    </source>
</evidence>
<dbReference type="PROSITE" id="PS51718">
    <property type="entry name" value="G_DYNAMIN_2"/>
    <property type="match status" value="1"/>
</dbReference>
<comment type="caution">
    <text evidence="6">The sequence shown here is derived from an EMBL/GenBank/DDBJ whole genome shotgun (WGS) entry which is preliminary data.</text>
</comment>
<gene>
    <name evidence="6" type="ORF">CT0861_10955</name>
</gene>
<keyword evidence="2" id="KW-0342">GTP-binding</keyword>
<dbReference type="SUPFAM" id="SSF52540">
    <property type="entry name" value="P-loop containing nucleoside triphosphate hydrolases"/>
    <property type="match status" value="1"/>
</dbReference>
<dbReference type="Gene3D" id="1.20.120.1240">
    <property type="entry name" value="Dynamin, middle domain"/>
    <property type="match status" value="1"/>
</dbReference>
<feature type="compositionally biased region" description="Polar residues" evidence="3">
    <location>
        <begin position="802"/>
        <end position="833"/>
    </location>
</feature>
<feature type="compositionally biased region" description="Low complexity" evidence="3">
    <location>
        <begin position="863"/>
        <end position="878"/>
    </location>
</feature>
<evidence type="ECO:0000259" key="4">
    <source>
        <dbReference type="PROSITE" id="PS51388"/>
    </source>
</evidence>
<dbReference type="GO" id="GO:0000266">
    <property type="term" value="P:mitochondrial fission"/>
    <property type="evidence" value="ECO:0007669"/>
    <property type="project" value="TreeGrafter"/>
</dbReference>
<dbReference type="GO" id="GO:0003924">
    <property type="term" value="F:GTPase activity"/>
    <property type="evidence" value="ECO:0007669"/>
    <property type="project" value="InterPro"/>
</dbReference>
<dbReference type="InterPro" id="IPR003130">
    <property type="entry name" value="GED"/>
</dbReference>
<dbReference type="Gene3D" id="3.40.50.300">
    <property type="entry name" value="P-loop containing nucleotide triphosphate hydrolases"/>
    <property type="match status" value="1"/>
</dbReference>
<evidence type="ECO:0000313" key="6">
    <source>
        <dbReference type="EMBL" id="KZL74197.1"/>
    </source>
</evidence>
<evidence type="ECO:0000313" key="7">
    <source>
        <dbReference type="Proteomes" id="UP000076552"/>
    </source>
</evidence>
<dbReference type="GO" id="GO:0005739">
    <property type="term" value="C:mitochondrion"/>
    <property type="evidence" value="ECO:0007669"/>
    <property type="project" value="TreeGrafter"/>
</dbReference>
<dbReference type="GO" id="GO:0008017">
    <property type="term" value="F:microtubule binding"/>
    <property type="evidence" value="ECO:0007669"/>
    <property type="project" value="TreeGrafter"/>
</dbReference>
<evidence type="ECO:0000256" key="1">
    <source>
        <dbReference type="ARBA" id="ARBA00022741"/>
    </source>
</evidence>
<evidence type="ECO:0000256" key="3">
    <source>
        <dbReference type="SAM" id="MobiDB-lite"/>
    </source>
</evidence>
<dbReference type="Pfam" id="PF01031">
    <property type="entry name" value="Dynamin_M"/>
    <property type="match status" value="1"/>
</dbReference>
<dbReference type="InterPro" id="IPR045063">
    <property type="entry name" value="Dynamin_N"/>
</dbReference>
<dbReference type="Pfam" id="PF00350">
    <property type="entry name" value="Dynamin_N"/>
    <property type="match status" value="1"/>
</dbReference>
<feature type="compositionally biased region" description="Basic residues" evidence="3">
    <location>
        <begin position="746"/>
        <end position="756"/>
    </location>
</feature>
<feature type="compositionally biased region" description="Polar residues" evidence="3">
    <location>
        <begin position="763"/>
        <end position="776"/>
    </location>
</feature>
<organism evidence="6 7">
    <name type="scientific">Colletotrichum tofieldiae</name>
    <dbReference type="NCBI Taxonomy" id="708197"/>
    <lineage>
        <taxon>Eukaryota</taxon>
        <taxon>Fungi</taxon>
        <taxon>Dikarya</taxon>
        <taxon>Ascomycota</taxon>
        <taxon>Pezizomycotina</taxon>
        <taxon>Sordariomycetes</taxon>
        <taxon>Hypocreomycetidae</taxon>
        <taxon>Glomerellales</taxon>
        <taxon>Glomerellaceae</taxon>
        <taxon>Colletotrichum</taxon>
        <taxon>Colletotrichum spaethianum species complex</taxon>
    </lineage>
</organism>
<dbReference type="PANTHER" id="PTHR11566">
    <property type="entry name" value="DYNAMIN"/>
    <property type="match status" value="1"/>
</dbReference>
<protein>
    <submittedName>
        <fullName evidence="6">Dynamin family protein</fullName>
    </submittedName>
</protein>
<dbReference type="STRING" id="708197.A0A161YM41"/>
<dbReference type="GO" id="GO:0016559">
    <property type="term" value="P:peroxisome fission"/>
    <property type="evidence" value="ECO:0007669"/>
    <property type="project" value="TreeGrafter"/>
</dbReference>
<name>A0A161YM41_9PEZI</name>
<keyword evidence="7" id="KW-1185">Reference proteome</keyword>
<evidence type="ECO:0000259" key="5">
    <source>
        <dbReference type="PROSITE" id="PS51718"/>
    </source>
</evidence>
<dbReference type="SMART" id="SM00053">
    <property type="entry name" value="DYNc"/>
    <property type="match status" value="1"/>
</dbReference>
<feature type="region of interest" description="Disordered" evidence="3">
    <location>
        <begin position="796"/>
        <end position="878"/>
    </location>
</feature>
<keyword evidence="1" id="KW-0547">Nucleotide-binding</keyword>
<dbReference type="GO" id="GO:0006897">
    <property type="term" value="P:endocytosis"/>
    <property type="evidence" value="ECO:0007669"/>
    <property type="project" value="TreeGrafter"/>
</dbReference>
<dbReference type="GO" id="GO:0016020">
    <property type="term" value="C:membrane"/>
    <property type="evidence" value="ECO:0007669"/>
    <property type="project" value="TreeGrafter"/>
</dbReference>
<dbReference type="GO" id="GO:0048312">
    <property type="term" value="P:intracellular distribution of mitochondria"/>
    <property type="evidence" value="ECO:0007669"/>
    <property type="project" value="TreeGrafter"/>
</dbReference>
<dbReference type="EMBL" id="LFIV01000035">
    <property type="protein sequence ID" value="KZL74197.1"/>
    <property type="molecule type" value="Genomic_DNA"/>
</dbReference>